<evidence type="ECO:0000313" key="2">
    <source>
        <dbReference type="Proteomes" id="UP001234178"/>
    </source>
</evidence>
<dbReference type="Proteomes" id="UP001234178">
    <property type="component" value="Unassembled WGS sequence"/>
</dbReference>
<sequence length="71" mass="8272">MQPIEFVLDGSDGEAAGIEYNRVTLERDGEEKNKKSETCSSFTINFQRQHRWPTVMPFRQRLRRSVANESP</sequence>
<comment type="caution">
    <text evidence="1">The sequence shown here is derived from an EMBL/GenBank/DDBJ whole genome shotgun (WGS) entry which is preliminary data.</text>
</comment>
<protein>
    <submittedName>
        <fullName evidence="1">Uncharacterized protein</fullName>
    </submittedName>
</protein>
<proteinExistence type="predicted"/>
<evidence type="ECO:0000313" key="1">
    <source>
        <dbReference type="EMBL" id="KAK4010322.1"/>
    </source>
</evidence>
<reference evidence="1 2" key="1">
    <citation type="journal article" date="2023" name="Nucleic Acids Res.">
        <title>The hologenome of Daphnia magna reveals possible DNA methylation and microbiome-mediated evolution of the host genome.</title>
        <authorList>
            <person name="Chaturvedi A."/>
            <person name="Li X."/>
            <person name="Dhandapani V."/>
            <person name="Marshall H."/>
            <person name="Kissane S."/>
            <person name="Cuenca-Cambronero M."/>
            <person name="Asole G."/>
            <person name="Calvet F."/>
            <person name="Ruiz-Romero M."/>
            <person name="Marangio P."/>
            <person name="Guigo R."/>
            <person name="Rago D."/>
            <person name="Mirbahai L."/>
            <person name="Eastwood N."/>
            <person name="Colbourne J.K."/>
            <person name="Zhou J."/>
            <person name="Mallon E."/>
            <person name="Orsini L."/>
        </authorList>
    </citation>
    <scope>NUCLEOTIDE SEQUENCE [LARGE SCALE GENOMIC DNA]</scope>
    <source>
        <strain evidence="1">LRV0_1</strain>
    </source>
</reference>
<dbReference type="EMBL" id="JAOYFB010000003">
    <property type="protein sequence ID" value="KAK4010322.1"/>
    <property type="molecule type" value="Genomic_DNA"/>
</dbReference>
<gene>
    <name evidence="1" type="ORF">OUZ56_019466</name>
</gene>
<keyword evidence="2" id="KW-1185">Reference proteome</keyword>
<name>A0ABQ9ZBN2_9CRUS</name>
<organism evidence="1 2">
    <name type="scientific">Daphnia magna</name>
    <dbReference type="NCBI Taxonomy" id="35525"/>
    <lineage>
        <taxon>Eukaryota</taxon>
        <taxon>Metazoa</taxon>
        <taxon>Ecdysozoa</taxon>
        <taxon>Arthropoda</taxon>
        <taxon>Crustacea</taxon>
        <taxon>Branchiopoda</taxon>
        <taxon>Diplostraca</taxon>
        <taxon>Cladocera</taxon>
        <taxon>Anomopoda</taxon>
        <taxon>Daphniidae</taxon>
        <taxon>Daphnia</taxon>
    </lineage>
</organism>
<accession>A0ABQ9ZBN2</accession>